<gene>
    <name evidence="2" type="ORF">H312_02411</name>
</gene>
<dbReference type="VEuPathDB" id="MicrosporidiaDB:H312_02411"/>
<evidence type="ECO:0000313" key="2">
    <source>
        <dbReference type="EMBL" id="KCZ80185.1"/>
    </source>
</evidence>
<organism evidence="2 3">
    <name type="scientific">Anncaliia algerae PRA339</name>
    <dbReference type="NCBI Taxonomy" id="1288291"/>
    <lineage>
        <taxon>Eukaryota</taxon>
        <taxon>Fungi</taxon>
        <taxon>Fungi incertae sedis</taxon>
        <taxon>Microsporidia</taxon>
        <taxon>Tubulinosematoidea</taxon>
        <taxon>Tubulinosematidae</taxon>
        <taxon>Anncaliia</taxon>
    </lineage>
</organism>
<feature type="region of interest" description="Disordered" evidence="1">
    <location>
        <begin position="38"/>
        <end position="83"/>
    </location>
</feature>
<name>A0A059EZ44_9MICR</name>
<dbReference type="AlphaFoldDB" id="A0A059EZ44"/>
<reference evidence="2 3" key="2">
    <citation type="submission" date="2014-03" db="EMBL/GenBank/DDBJ databases">
        <title>The Genome Sequence of Anncaliia algerae insect isolate PRA339.</title>
        <authorList>
            <consortium name="The Broad Institute Genome Sequencing Platform"/>
            <consortium name="The Broad Institute Genome Sequencing Center for Infectious Disease"/>
            <person name="Cuomo C."/>
            <person name="Becnel J."/>
            <person name="Sanscrainte N."/>
            <person name="Walker B."/>
            <person name="Young S.K."/>
            <person name="Zeng Q."/>
            <person name="Gargeya S."/>
            <person name="Fitzgerald M."/>
            <person name="Haas B."/>
            <person name="Abouelleil A."/>
            <person name="Alvarado L."/>
            <person name="Arachchi H.M."/>
            <person name="Berlin A.M."/>
            <person name="Chapman S.B."/>
            <person name="Dewar J."/>
            <person name="Goldberg J."/>
            <person name="Griggs A."/>
            <person name="Gujja S."/>
            <person name="Hansen M."/>
            <person name="Howarth C."/>
            <person name="Imamovic A."/>
            <person name="Larimer J."/>
            <person name="McCowan C."/>
            <person name="Murphy C."/>
            <person name="Neiman D."/>
            <person name="Pearson M."/>
            <person name="Priest M."/>
            <person name="Roberts A."/>
            <person name="Saif S."/>
            <person name="Shea T."/>
            <person name="Sisk P."/>
            <person name="Sykes S."/>
            <person name="Wortman J."/>
            <person name="Nusbaum C."/>
            <person name="Birren B."/>
        </authorList>
    </citation>
    <scope>NUCLEOTIDE SEQUENCE [LARGE SCALE GENOMIC DNA]</scope>
    <source>
        <strain evidence="2 3">PRA339</strain>
    </source>
</reference>
<dbReference type="Proteomes" id="UP000030655">
    <property type="component" value="Unassembled WGS sequence"/>
</dbReference>
<feature type="region of interest" description="Disordered" evidence="1">
    <location>
        <begin position="192"/>
        <end position="240"/>
    </location>
</feature>
<keyword evidence="3" id="KW-1185">Reference proteome</keyword>
<reference evidence="3" key="1">
    <citation type="submission" date="2013-02" db="EMBL/GenBank/DDBJ databases">
        <authorList>
            <consortium name="The Broad Institute Genome Sequencing Platform"/>
            <person name="Cuomo C."/>
            <person name="Becnel J."/>
            <person name="Sanscrainte N."/>
            <person name="Walker B."/>
            <person name="Young S.K."/>
            <person name="Zeng Q."/>
            <person name="Gargeya S."/>
            <person name="Fitzgerald M."/>
            <person name="Haas B."/>
            <person name="Abouelleil A."/>
            <person name="Alvarado L."/>
            <person name="Arachchi H.M."/>
            <person name="Berlin A.M."/>
            <person name="Chapman S.B."/>
            <person name="Dewar J."/>
            <person name="Goldberg J."/>
            <person name="Griggs A."/>
            <person name="Gujja S."/>
            <person name="Hansen M."/>
            <person name="Howarth C."/>
            <person name="Imamovic A."/>
            <person name="Larimer J."/>
            <person name="McCowan C."/>
            <person name="Murphy C."/>
            <person name="Neiman D."/>
            <person name="Pearson M."/>
            <person name="Priest M."/>
            <person name="Roberts A."/>
            <person name="Saif S."/>
            <person name="Shea T."/>
            <person name="Sisk P."/>
            <person name="Sykes S."/>
            <person name="Wortman J."/>
            <person name="Nusbaum C."/>
            <person name="Birren B."/>
        </authorList>
    </citation>
    <scope>NUCLEOTIDE SEQUENCE [LARGE SCALE GENOMIC DNA]</scope>
    <source>
        <strain evidence="3">PRA339</strain>
    </source>
</reference>
<dbReference type="OrthoDB" id="2195910at2759"/>
<sequence length="240" mass="27815">MFFYMSILFASQPCTNIFDRYAPGLYIPDNTKSIDCSPKTNEQPNLQPITQSQVGAPQQYSQPNTFQSQGNYQQTPMQFPTQTNTSMSMISPMYTQAPGNNVFTSPCDNSMETEKFKNCVQNSIKSLKGILANCRKTLGEDAPECCIDDKCLESLKKRKEKCNEELVERVIDRKGDSLQEFLNFLRKEIESKESRRPKSRGRRRRDYRDDDRDRYPNDRGDNYGRSERKTDKCKDPCENK</sequence>
<dbReference type="EMBL" id="KK365197">
    <property type="protein sequence ID" value="KCZ80185.1"/>
    <property type="molecule type" value="Genomic_DNA"/>
</dbReference>
<proteinExistence type="predicted"/>
<evidence type="ECO:0000313" key="3">
    <source>
        <dbReference type="Proteomes" id="UP000030655"/>
    </source>
</evidence>
<feature type="compositionally biased region" description="Basic and acidic residues" evidence="1">
    <location>
        <begin position="206"/>
        <end position="240"/>
    </location>
</feature>
<dbReference type="HOGENOM" id="CLU_101038_0_0_1"/>
<protein>
    <submittedName>
        <fullName evidence="2">Uncharacterized protein</fullName>
    </submittedName>
</protein>
<evidence type="ECO:0000256" key="1">
    <source>
        <dbReference type="SAM" id="MobiDB-lite"/>
    </source>
</evidence>
<accession>A0A059EZ44</accession>